<dbReference type="PANTHER" id="PTHR42815:SF2">
    <property type="entry name" value="FAD-BINDING, PUTATIVE (AFU_ORTHOLOGUE AFUA_6G07600)-RELATED"/>
    <property type="match status" value="1"/>
</dbReference>
<sequence>MPNTSMLRGWTAKESPFHAGELAVQDRLGVRERIDAIARKAGIRDYMPDQHCQFFAERPFLLIGAADAAGQPWPTVLAGQPGFITTPDERTLHVAATIPPHSPLHGQLRAGSFVGLLGIQFTTGRRNRVNGAITAIDDNSLTMAVRQSFGNCRKYIQAREPSPIKDKAPDSIRRLPDTDRLSKDDQGLLSRADTFFIASAYFSEQDQTAQGADVSHRGGRPGFIRIDDDQTLTFPDFTGNFLFNTIGNLVRNPRAGLLFIDFDSSDLLYLAGDAHIIWDGPEVSAFTGAQRLIQFHLHTVRRIANALPIHWSPVRYSEQLTGTGSWQESAGAL</sequence>
<proteinExistence type="predicted"/>
<organism evidence="2 3">
    <name type="scientific">Eoetvoesiella caeni</name>
    <dbReference type="NCBI Taxonomy" id="645616"/>
    <lineage>
        <taxon>Bacteria</taxon>
        <taxon>Pseudomonadati</taxon>
        <taxon>Pseudomonadota</taxon>
        <taxon>Betaproteobacteria</taxon>
        <taxon>Burkholderiales</taxon>
        <taxon>Alcaligenaceae</taxon>
        <taxon>Eoetvoesiella</taxon>
    </lineage>
</organism>
<keyword evidence="3" id="KW-1185">Reference proteome</keyword>
<evidence type="ECO:0000313" key="3">
    <source>
        <dbReference type="Proteomes" id="UP000253628"/>
    </source>
</evidence>
<evidence type="ECO:0008006" key="4">
    <source>
        <dbReference type="Google" id="ProtNLM"/>
    </source>
</evidence>
<reference evidence="2 3" key="1">
    <citation type="submission" date="2018-06" db="EMBL/GenBank/DDBJ databases">
        <title>Genomic Encyclopedia of Type Strains, Phase IV (KMG-IV): sequencing the most valuable type-strain genomes for metagenomic binning, comparative biology and taxonomic classification.</title>
        <authorList>
            <person name="Goeker M."/>
        </authorList>
    </citation>
    <scope>NUCLEOTIDE SEQUENCE [LARGE SCALE GENOMIC DNA]</scope>
    <source>
        <strain evidence="2 3">DSM 25520</strain>
    </source>
</reference>
<dbReference type="Gene3D" id="2.30.110.10">
    <property type="entry name" value="Electron Transport, Fmn-binding Protein, Chain A"/>
    <property type="match status" value="1"/>
</dbReference>
<dbReference type="Proteomes" id="UP000253628">
    <property type="component" value="Unassembled WGS sequence"/>
</dbReference>
<protein>
    <recommendedName>
        <fullName evidence="4">Pyridoxamine 5'-phosphate oxidase putative domain-containing protein</fullName>
    </recommendedName>
</protein>
<dbReference type="PANTHER" id="PTHR42815">
    <property type="entry name" value="FAD-BINDING, PUTATIVE (AFU_ORTHOLOGUE AFUA_6G07600)-RELATED"/>
    <property type="match status" value="1"/>
</dbReference>
<dbReference type="AlphaFoldDB" id="A0A366HA36"/>
<dbReference type="InterPro" id="IPR012349">
    <property type="entry name" value="Split_barrel_FMN-bd"/>
</dbReference>
<accession>A0A366HA36</accession>
<evidence type="ECO:0000256" key="1">
    <source>
        <dbReference type="SAM" id="MobiDB-lite"/>
    </source>
</evidence>
<evidence type="ECO:0000313" key="2">
    <source>
        <dbReference type="EMBL" id="RBP38314.1"/>
    </source>
</evidence>
<feature type="compositionally biased region" description="Basic and acidic residues" evidence="1">
    <location>
        <begin position="162"/>
        <end position="179"/>
    </location>
</feature>
<name>A0A366HA36_9BURK</name>
<feature type="region of interest" description="Disordered" evidence="1">
    <location>
        <begin position="160"/>
        <end position="179"/>
    </location>
</feature>
<dbReference type="RefSeq" id="WP_113933877.1">
    <property type="nucleotide sequence ID" value="NZ_JACCEU010000008.1"/>
</dbReference>
<dbReference type="EMBL" id="QNRQ01000007">
    <property type="protein sequence ID" value="RBP38314.1"/>
    <property type="molecule type" value="Genomic_DNA"/>
</dbReference>
<gene>
    <name evidence="2" type="ORF">DFR37_10778</name>
</gene>
<dbReference type="OrthoDB" id="9796486at2"/>
<dbReference type="SUPFAM" id="SSF50475">
    <property type="entry name" value="FMN-binding split barrel"/>
    <property type="match status" value="2"/>
</dbReference>
<comment type="caution">
    <text evidence="2">The sequence shown here is derived from an EMBL/GenBank/DDBJ whole genome shotgun (WGS) entry which is preliminary data.</text>
</comment>